<gene>
    <name evidence="1" type="ORF">TCEB3V08_LOCUS855</name>
</gene>
<sequence length="190" mass="21190">MLSCRHRVQQGHKITWNLTTTDIGAGTDTNIIDSSCYTIDTFLGTSAGYFSGMSTVLGQRNDNLDLSLSVPQHSYGYNMGDQDNQNHLQRNARFVIRNSQHTNSPSNLGHEVYPHFPGVIVKHHYGKTTLSTPDLDSSPNILVISTLVYCKSDDLDHTATESGMPLLNQIEQTPDKKWMLVDIAAYWAHP</sequence>
<dbReference type="AlphaFoldDB" id="A0A7R9CD05"/>
<proteinExistence type="predicted"/>
<protein>
    <submittedName>
        <fullName evidence="1">Uncharacterized protein</fullName>
    </submittedName>
</protein>
<reference evidence="1" key="1">
    <citation type="submission" date="2020-11" db="EMBL/GenBank/DDBJ databases">
        <authorList>
            <person name="Tran Van P."/>
        </authorList>
    </citation>
    <scope>NUCLEOTIDE SEQUENCE</scope>
</reference>
<accession>A0A7R9CD05</accession>
<organism evidence="1">
    <name type="scientific">Timema cristinae</name>
    <name type="common">Walking stick</name>
    <dbReference type="NCBI Taxonomy" id="61476"/>
    <lineage>
        <taxon>Eukaryota</taxon>
        <taxon>Metazoa</taxon>
        <taxon>Ecdysozoa</taxon>
        <taxon>Arthropoda</taxon>
        <taxon>Hexapoda</taxon>
        <taxon>Insecta</taxon>
        <taxon>Pterygota</taxon>
        <taxon>Neoptera</taxon>
        <taxon>Polyneoptera</taxon>
        <taxon>Phasmatodea</taxon>
        <taxon>Timematodea</taxon>
        <taxon>Timematoidea</taxon>
        <taxon>Timematidae</taxon>
        <taxon>Timema</taxon>
    </lineage>
</organism>
<evidence type="ECO:0000313" key="1">
    <source>
        <dbReference type="EMBL" id="CAD7392853.1"/>
    </source>
</evidence>
<name>A0A7R9CD05_TIMCR</name>
<dbReference type="EMBL" id="OC316600">
    <property type="protein sequence ID" value="CAD7392853.1"/>
    <property type="molecule type" value="Genomic_DNA"/>
</dbReference>